<accession>A0A015Z210</accession>
<gene>
    <name evidence="1" type="ORF">M136_1862</name>
</gene>
<organism evidence="1 2">
    <name type="scientific">Bacteroides fragilis str. S36L11</name>
    <dbReference type="NCBI Taxonomy" id="1339327"/>
    <lineage>
        <taxon>Bacteria</taxon>
        <taxon>Pseudomonadati</taxon>
        <taxon>Bacteroidota</taxon>
        <taxon>Bacteroidia</taxon>
        <taxon>Bacteroidales</taxon>
        <taxon>Bacteroidaceae</taxon>
        <taxon>Bacteroides</taxon>
    </lineage>
</organism>
<feature type="non-terminal residue" evidence="1">
    <location>
        <position position="1"/>
    </location>
</feature>
<comment type="caution">
    <text evidence="1">The sequence shown here is derived from an EMBL/GenBank/DDBJ whole genome shotgun (WGS) entry which is preliminary data.</text>
</comment>
<reference evidence="1 2" key="1">
    <citation type="submission" date="2014-02" db="EMBL/GenBank/DDBJ databases">
        <authorList>
            <person name="Sears C."/>
            <person name="Carroll K."/>
            <person name="Sack B.R."/>
            <person name="Qadri F."/>
            <person name="Myers L.L."/>
            <person name="Chung G.-T."/>
            <person name="Escheverria P."/>
            <person name="Fraser C.M."/>
            <person name="Sadzewicz L."/>
            <person name="Shefchek K.A."/>
            <person name="Tallon L."/>
            <person name="Das S.P."/>
            <person name="Daugherty S."/>
            <person name="Mongodin E.F."/>
        </authorList>
    </citation>
    <scope>NUCLEOTIDE SEQUENCE [LARGE SCALE GENOMIC DNA]</scope>
    <source>
        <strain evidence="1 2">S36L11</strain>
    </source>
</reference>
<dbReference type="EMBL" id="JGDJ01000180">
    <property type="protein sequence ID" value="EXZ28919.1"/>
    <property type="molecule type" value="Genomic_DNA"/>
</dbReference>
<protein>
    <submittedName>
        <fullName evidence="1">Uncharacterized protein</fullName>
    </submittedName>
</protein>
<dbReference type="Proteomes" id="UP000022082">
    <property type="component" value="Unassembled WGS sequence"/>
</dbReference>
<evidence type="ECO:0000313" key="2">
    <source>
        <dbReference type="Proteomes" id="UP000022082"/>
    </source>
</evidence>
<sequence length="46" mass="5504">TEKKKFSAQLLYNIHFFIEKKLKNAVPSNERFLKHIRSFSTSKYVS</sequence>
<proteinExistence type="predicted"/>
<evidence type="ECO:0000313" key="1">
    <source>
        <dbReference type="EMBL" id="EXZ28919.1"/>
    </source>
</evidence>
<name>A0A015Z210_BACFG</name>
<dbReference type="AlphaFoldDB" id="A0A015Z210"/>